<reference evidence="2 3" key="1">
    <citation type="journal article" date="2011" name="J. Gen. Appl. Microbiol.">
        <title>Draft genome sequencing of the enigmatic basidiomycete Mixia osmundae.</title>
        <authorList>
            <person name="Nishida H."/>
            <person name="Nagatsuka Y."/>
            <person name="Sugiyama J."/>
        </authorList>
    </citation>
    <scope>NUCLEOTIDE SEQUENCE [LARGE SCALE GENOMIC DNA]</scope>
    <source>
        <strain evidence="3">CBS 9802 / IAM 14324 / JCM 22182 / KY 12970</strain>
    </source>
</reference>
<sequence>MAGLVSYGSDSDDSDHEQPAPPPVNAPAASSTAPKQDMPLPKSKRKGPVKIMLDLPDPSSPAKEEPAPKRAKLDFGRLSGKSGLASMLPAPKASTTQSVATPSASTARPVGSLIDAPEGDESGVAALDEIAQPEPAAAAATTTTSFVPHKVKSKLPPPKPAAPVVDFFSLGAAEAVRTTTESVEATRATAIKAAPVLEDKPVPNYYATLPPPSATDPYPGFYLKKDGKTWAAKEPEAWLEWSRMNGWVEADQSSSATPKEFDTTDEDVSEVKADDALIQARLEKARKKLLNPHKEEKPKEEQQAQPKRGMHRARERGQLTALLAEAVDNREALEERIAQAKATKRSSGSRYGF</sequence>
<keyword evidence="3" id="KW-1185">Reference proteome</keyword>
<feature type="compositionally biased region" description="Polar residues" evidence="1">
    <location>
        <begin position="93"/>
        <end position="106"/>
    </location>
</feature>
<dbReference type="OrthoDB" id="2555634at2759"/>
<name>G7DX32_MIXOS</name>
<feature type="compositionally biased region" description="Basic and acidic residues" evidence="1">
    <location>
        <begin position="62"/>
        <end position="75"/>
    </location>
</feature>
<evidence type="ECO:0000313" key="2">
    <source>
        <dbReference type="EMBL" id="GAA95129.1"/>
    </source>
</evidence>
<dbReference type="HOGENOM" id="CLU_044111_0_0_1"/>
<dbReference type="PANTHER" id="PTHR13621:SF2">
    <property type="entry name" value="PROLINE-RICH PROTEIN PRCC"/>
    <property type="match status" value="1"/>
</dbReference>
<feature type="region of interest" description="Disordered" evidence="1">
    <location>
        <begin position="1"/>
        <end position="119"/>
    </location>
</feature>
<dbReference type="AlphaFoldDB" id="G7DX32"/>
<dbReference type="STRING" id="764103.G7DX32"/>
<evidence type="ECO:0000313" key="3">
    <source>
        <dbReference type="Proteomes" id="UP000009131"/>
    </source>
</evidence>
<proteinExistence type="predicted"/>
<dbReference type="OMA" id="KPLMFRP"/>
<dbReference type="PANTHER" id="PTHR13621">
    <property type="entry name" value="PROLINE-RICH PROTEIN PRCC"/>
    <property type="match status" value="1"/>
</dbReference>
<evidence type="ECO:0008006" key="4">
    <source>
        <dbReference type="Google" id="ProtNLM"/>
    </source>
</evidence>
<dbReference type="InterPro" id="IPR018800">
    <property type="entry name" value="PRCC"/>
</dbReference>
<protein>
    <recommendedName>
        <fullName evidence="4">Mitotic checkpoint regulator, MAD2B-interacting-domain-containing protein</fullName>
    </recommendedName>
</protein>
<gene>
    <name evidence="2" type="primary">Mo01784</name>
    <name evidence="2" type="ORF">E5Q_01784</name>
</gene>
<dbReference type="InParanoid" id="G7DX32"/>
<dbReference type="Pfam" id="PF10253">
    <property type="entry name" value="PRCC"/>
    <property type="match status" value="1"/>
</dbReference>
<organism evidence="2 3">
    <name type="scientific">Mixia osmundae (strain CBS 9802 / IAM 14324 / JCM 22182 / KY 12970)</name>
    <dbReference type="NCBI Taxonomy" id="764103"/>
    <lineage>
        <taxon>Eukaryota</taxon>
        <taxon>Fungi</taxon>
        <taxon>Dikarya</taxon>
        <taxon>Basidiomycota</taxon>
        <taxon>Pucciniomycotina</taxon>
        <taxon>Mixiomycetes</taxon>
        <taxon>Mixiales</taxon>
        <taxon>Mixiaceae</taxon>
        <taxon>Mixia</taxon>
    </lineage>
</organism>
<accession>G7DX32</accession>
<feature type="region of interest" description="Disordered" evidence="1">
    <location>
        <begin position="250"/>
        <end position="269"/>
    </location>
</feature>
<dbReference type="EMBL" id="BABT02000054">
    <property type="protein sequence ID" value="GAA95129.1"/>
    <property type="molecule type" value="Genomic_DNA"/>
</dbReference>
<dbReference type="eggNOG" id="ENOG502S8PK">
    <property type="taxonomic scope" value="Eukaryota"/>
</dbReference>
<reference evidence="2 3" key="2">
    <citation type="journal article" date="2012" name="Open Biol.">
        <title>Characteristics of nucleosomes and linker DNA regions on the genome of the basidiomycete Mixia osmundae revealed by mono- and dinucleosome mapping.</title>
        <authorList>
            <person name="Nishida H."/>
            <person name="Kondo S."/>
            <person name="Matsumoto T."/>
            <person name="Suzuki Y."/>
            <person name="Yoshikawa H."/>
            <person name="Taylor T.D."/>
            <person name="Sugiyama J."/>
        </authorList>
    </citation>
    <scope>NUCLEOTIDE SEQUENCE [LARGE SCALE GENOMIC DNA]</scope>
    <source>
        <strain evidence="3">CBS 9802 / IAM 14324 / JCM 22182 / KY 12970</strain>
    </source>
</reference>
<dbReference type="GO" id="GO:0005634">
    <property type="term" value="C:nucleus"/>
    <property type="evidence" value="ECO:0007669"/>
    <property type="project" value="TreeGrafter"/>
</dbReference>
<feature type="compositionally biased region" description="Basic and acidic residues" evidence="1">
    <location>
        <begin position="292"/>
        <end position="302"/>
    </location>
</feature>
<dbReference type="RefSeq" id="XP_014566399.1">
    <property type="nucleotide sequence ID" value="XM_014710913.1"/>
</dbReference>
<feature type="region of interest" description="Disordered" evidence="1">
    <location>
        <begin position="285"/>
        <end position="317"/>
    </location>
</feature>
<dbReference type="Proteomes" id="UP000009131">
    <property type="component" value="Unassembled WGS sequence"/>
</dbReference>
<evidence type="ECO:0000256" key="1">
    <source>
        <dbReference type="SAM" id="MobiDB-lite"/>
    </source>
</evidence>
<comment type="caution">
    <text evidence="2">The sequence shown here is derived from an EMBL/GenBank/DDBJ whole genome shotgun (WGS) entry which is preliminary data.</text>
</comment>